<keyword evidence="3" id="KW-1185">Reference proteome</keyword>
<protein>
    <recommendedName>
        <fullName evidence="1">PhnB-like domain-containing protein</fullName>
    </recommendedName>
</protein>
<dbReference type="EMBL" id="CP012677">
    <property type="protein sequence ID" value="ALE91290.1"/>
    <property type="molecule type" value="Genomic_DNA"/>
</dbReference>
<evidence type="ECO:0000313" key="3">
    <source>
        <dbReference type="Proteomes" id="UP000062833"/>
    </source>
</evidence>
<dbReference type="Gene3D" id="3.30.720.110">
    <property type="match status" value="1"/>
</dbReference>
<accession>A0A0M4QWG6</accession>
<evidence type="ECO:0000259" key="1">
    <source>
        <dbReference type="Pfam" id="PF06983"/>
    </source>
</evidence>
<sequence length="294" mass="32500">MQRIVPNVWCQGNAVEAGEFYSAVLPKTSAEVTMSYPGQDLPDSQRDFAGKPLVVDVSVGGYQIRLINAGTEFRPTPALSFILNMDPLMFDGGEEEARTCIHSVWEAFADGGEVRMALGEYPHSKLYGWVEDRLGVNWQLMLADPAGNQRPMLIPQFLFTGPVAQAQQAIDLYAGLLPDSGTEMVVPKPGDSGGILFAEFHLASQWFSAMDGGTDHHFTFTPGLSLQVSCASQDEIDKLWEELSEVPEAEQCGWLVDRFGVSWQIVPQNMGELMKYPGAYQRMLTMKKIIISEL</sequence>
<dbReference type="PANTHER" id="PTHR33990">
    <property type="entry name" value="PROTEIN YJDN-RELATED"/>
    <property type="match status" value="1"/>
</dbReference>
<gene>
    <name evidence="2" type="ORF">AOC05_01185</name>
</gene>
<dbReference type="KEGG" id="aaq:AOC05_01185"/>
<feature type="domain" description="PhnB-like" evidence="1">
    <location>
        <begin position="154"/>
        <end position="266"/>
    </location>
</feature>
<dbReference type="Proteomes" id="UP000062833">
    <property type="component" value="Chromosome"/>
</dbReference>
<dbReference type="CDD" id="cd06588">
    <property type="entry name" value="PhnB_like"/>
    <property type="match status" value="2"/>
</dbReference>
<reference evidence="3" key="1">
    <citation type="submission" date="2015-09" db="EMBL/GenBank/DDBJ databases">
        <title>Complete genome of Arthrobacter alpinus strain R3.8.</title>
        <authorList>
            <person name="See-Too W.S."/>
            <person name="Chan K.G."/>
        </authorList>
    </citation>
    <scope>NUCLEOTIDE SEQUENCE [LARGE SCALE GENOMIC DNA]</scope>
    <source>
        <strain evidence="3">R3.8</strain>
    </source>
</reference>
<evidence type="ECO:0000313" key="2">
    <source>
        <dbReference type="EMBL" id="ALE91290.1"/>
    </source>
</evidence>
<dbReference type="PATRIC" id="fig|656366.3.peg.263"/>
<dbReference type="OrthoDB" id="9806473at2"/>
<dbReference type="InterPro" id="IPR029068">
    <property type="entry name" value="Glyas_Bleomycin-R_OHBP_Dase"/>
</dbReference>
<name>A0A0M4QWG6_9MICC</name>
<dbReference type="InterPro" id="IPR028973">
    <property type="entry name" value="PhnB-like"/>
</dbReference>
<dbReference type="AlphaFoldDB" id="A0A0M4QWG6"/>
<proteinExistence type="predicted"/>
<dbReference type="Gene3D" id="3.10.180.10">
    <property type="entry name" value="2,3-Dihydroxybiphenyl 1,2-Dioxygenase, domain 1"/>
    <property type="match status" value="1"/>
</dbReference>
<dbReference type="Pfam" id="PF06983">
    <property type="entry name" value="3-dmu-9_3-mt"/>
    <property type="match status" value="2"/>
</dbReference>
<feature type="domain" description="PhnB-like" evidence="1">
    <location>
        <begin position="2"/>
        <end position="140"/>
    </location>
</feature>
<dbReference type="Gene3D" id="3.30.720.100">
    <property type="match status" value="1"/>
</dbReference>
<dbReference type="SUPFAM" id="SSF54593">
    <property type="entry name" value="Glyoxalase/Bleomycin resistance protein/Dihydroxybiphenyl dioxygenase"/>
    <property type="match status" value="2"/>
</dbReference>
<dbReference type="RefSeq" id="WP_062004961.1">
    <property type="nucleotide sequence ID" value="NZ_CP012677.1"/>
</dbReference>
<organism evidence="2 3">
    <name type="scientific">Arthrobacter alpinus</name>
    <dbReference type="NCBI Taxonomy" id="656366"/>
    <lineage>
        <taxon>Bacteria</taxon>
        <taxon>Bacillati</taxon>
        <taxon>Actinomycetota</taxon>
        <taxon>Actinomycetes</taxon>
        <taxon>Micrococcales</taxon>
        <taxon>Micrococcaceae</taxon>
        <taxon>Arthrobacter</taxon>
    </lineage>
</organism>